<dbReference type="EMBL" id="HAAD01004016">
    <property type="protein sequence ID" value="CDG70248.1"/>
    <property type="molecule type" value="mRNA"/>
</dbReference>
<sequence length="545" mass="62967">MLSLFEREDTREILPMNENTPISILLVVSGSRGERLLYRYPFNDPCCEHVQTNKNNLKSSFKSPYARVKNPHAALSQTHFLQNGELYGFSDVLLATLLVPKIVETNFEVKIDKLKLVGYPVLMTGYEDNAFEDCVIEDDHPLNEDVTIKIIHVVFALHSNTDDFVVKHYQNICRMIGKALRHEEKRCRYFSTQREIMLAQRECSEKISDVELNPFESIMKESELARVLTEVFECMCSGGVLNTKLNKWINLSYSLPHMVHSGKKTMIKEMKFIQYMQGIKPYHTMLLLDESGRDNLISFLPIDASPVLKRLIKHSSPVKNFQTLSQDADISLPQIFQVVAHLVYWGKCTVIYPLAESNVYILSEDAPTAKDSKAAEEFAKVFQEHSLHKVLAIFSSPTSLGDYRNIRCNQQQSEQAQIVKWMLIHGILKQLHTYVIILPANENFISDDKKSNELIELAKRYLKKNEISIFSNFTFAEKKSFLQLVDLVDKEDLVFFLNMSKYFRGEHHLEDIMYYENVPRSKLLTLIDKFRSMLLTVDHEDSALL</sequence>
<dbReference type="PANTHER" id="PTHR13153">
    <property type="entry name" value="CGTHBA PROTEIN -14 GENE PROTEIN"/>
    <property type="match status" value="1"/>
</dbReference>
<dbReference type="OMA" id="CNLAFRY"/>
<protein>
    <recommendedName>
        <fullName evidence="2">GATOR complex protein NPRL3</fullName>
    </recommendedName>
    <alternativeName>
        <fullName evidence="2">Nitrogen permease regulator 3-like protein</fullName>
    </alternativeName>
</protein>
<dbReference type="KEGG" id="hmg:100213346"/>
<dbReference type="GO" id="GO:1990130">
    <property type="term" value="C:GATOR1 complex"/>
    <property type="evidence" value="ECO:0007669"/>
    <property type="project" value="UniProtKB-UniRule"/>
</dbReference>
<reference evidence="4" key="1">
    <citation type="journal article" date="2013" name="Genome Biol. Evol.">
        <title>Punctuated emergences of genetic and phenotypic innovations in eumetazoan, bilaterian, euteleostome, and hominidae ancestors.</title>
        <authorList>
            <person name="Wenger Y."/>
            <person name="Galliot B."/>
        </authorList>
    </citation>
    <scope>NUCLEOTIDE SEQUENCE</scope>
    <source>
        <tissue evidence="4">Whole animals</tissue>
    </source>
</reference>
<accession>T2MD95</accession>
<proteinExistence type="evidence at transcript level"/>
<evidence type="ECO:0000256" key="1">
    <source>
        <dbReference type="ARBA" id="ARBA00010546"/>
    </source>
</evidence>
<dbReference type="GeneID" id="100213346"/>
<gene>
    <name evidence="4" type="primary">NPRL3</name>
</gene>
<evidence type="ECO:0000313" key="4">
    <source>
        <dbReference type="EMBL" id="CDG70248.1"/>
    </source>
</evidence>
<dbReference type="Pfam" id="PF03666">
    <property type="entry name" value="NPR3"/>
    <property type="match status" value="1"/>
</dbReference>
<dbReference type="GO" id="GO:0034198">
    <property type="term" value="P:cellular response to amino acid starvation"/>
    <property type="evidence" value="ECO:0007669"/>
    <property type="project" value="UniProtKB-UniRule"/>
</dbReference>
<dbReference type="Pfam" id="PF24064">
    <property type="entry name" value="HTH_NPRL3"/>
    <property type="match status" value="1"/>
</dbReference>
<dbReference type="InterPro" id="IPR056603">
    <property type="entry name" value="HTH_NPRL3"/>
</dbReference>
<evidence type="ECO:0000256" key="2">
    <source>
        <dbReference type="RuleBase" id="RU368069"/>
    </source>
</evidence>
<dbReference type="GO" id="GO:0005764">
    <property type="term" value="C:lysosome"/>
    <property type="evidence" value="ECO:0007669"/>
    <property type="project" value="UniProtKB-SubCell"/>
</dbReference>
<keyword evidence="2" id="KW-0732">Signal</keyword>
<dbReference type="AlphaFoldDB" id="T2MD95"/>
<comment type="function">
    <text evidence="2">As a component of the GATOR1 complex functions as an inhibitor of the amino acid-sensing branch of the TORC1 pathway.</text>
</comment>
<comment type="subcellular location">
    <subcellularLocation>
        <location evidence="2">Lysosome</location>
    </subcellularLocation>
</comment>
<dbReference type="OrthoDB" id="18648at2759"/>
<dbReference type="PANTHER" id="PTHR13153:SF5">
    <property type="entry name" value="GATOR COMPLEX PROTEIN NPRL3"/>
    <property type="match status" value="1"/>
</dbReference>
<dbReference type="GO" id="GO:0010508">
    <property type="term" value="P:positive regulation of autophagy"/>
    <property type="evidence" value="ECO:0007669"/>
    <property type="project" value="TreeGrafter"/>
</dbReference>
<comment type="similarity">
    <text evidence="1 2">Belongs to the NPR3 family.</text>
</comment>
<organism evidence="4">
    <name type="scientific">Hydra vulgaris</name>
    <name type="common">Hydra</name>
    <name type="synonym">Hydra attenuata</name>
    <dbReference type="NCBI Taxonomy" id="6087"/>
    <lineage>
        <taxon>Eukaryota</taxon>
        <taxon>Metazoa</taxon>
        <taxon>Cnidaria</taxon>
        <taxon>Hydrozoa</taxon>
        <taxon>Hydroidolina</taxon>
        <taxon>Anthoathecata</taxon>
        <taxon>Aplanulata</taxon>
        <taxon>Hydridae</taxon>
        <taxon>Hydra</taxon>
    </lineage>
</organism>
<evidence type="ECO:0000259" key="3">
    <source>
        <dbReference type="Pfam" id="PF24064"/>
    </source>
</evidence>
<name>T2MD95_HYDVU</name>
<dbReference type="GO" id="GO:0038202">
    <property type="term" value="P:TORC1 signaling"/>
    <property type="evidence" value="ECO:0007669"/>
    <property type="project" value="TreeGrafter"/>
</dbReference>
<keyword evidence="2" id="KW-0458">Lysosome</keyword>
<dbReference type="InterPro" id="IPR005365">
    <property type="entry name" value="Npr3"/>
</dbReference>
<feature type="domain" description="GATOR1 complex protein NPRL3 C-terminal HTH" evidence="3">
    <location>
        <begin position="477"/>
        <end position="534"/>
    </location>
</feature>
<dbReference type="GO" id="GO:1904262">
    <property type="term" value="P:negative regulation of TORC1 signaling"/>
    <property type="evidence" value="ECO:0007669"/>
    <property type="project" value="TreeGrafter"/>
</dbReference>